<dbReference type="InterPro" id="IPR013217">
    <property type="entry name" value="Methyltransf_12"/>
</dbReference>
<proteinExistence type="predicted"/>
<keyword evidence="3" id="KW-0808">Transferase</keyword>
<comment type="caution">
    <text evidence="3">The sequence shown here is derived from an EMBL/GenBank/DDBJ whole genome shotgun (WGS) entry which is preliminary data.</text>
</comment>
<dbReference type="Gene3D" id="3.40.50.150">
    <property type="entry name" value="Vaccinia Virus protein VP39"/>
    <property type="match status" value="1"/>
</dbReference>
<reference evidence="3" key="1">
    <citation type="submission" date="2017-11" db="EMBL/GenBank/DDBJ databases">
        <authorList>
            <person name="Kajale S.C."/>
            <person name="Sharma A."/>
        </authorList>
    </citation>
    <scope>NUCLEOTIDE SEQUENCE</scope>
    <source>
        <strain evidence="3">LS1_42</strain>
    </source>
</reference>
<feature type="region of interest" description="Disordered" evidence="1">
    <location>
        <begin position="85"/>
        <end position="104"/>
    </location>
</feature>
<dbReference type="GO" id="GO:0008168">
    <property type="term" value="F:methyltransferase activity"/>
    <property type="evidence" value="ECO:0007669"/>
    <property type="project" value="UniProtKB-KW"/>
</dbReference>
<dbReference type="EMBL" id="PHNJ01000010">
    <property type="protein sequence ID" value="TYL37365.1"/>
    <property type="molecule type" value="Genomic_DNA"/>
</dbReference>
<keyword evidence="4" id="KW-1185">Reference proteome</keyword>
<dbReference type="Pfam" id="PF08242">
    <property type="entry name" value="Methyltransf_12"/>
    <property type="match status" value="1"/>
</dbReference>
<sequence>MTFERTIDWDAFWCEASDHEQMKASASGEHVLEILPPFFAAKGIPSSFADIGCGSGMVTFEMAQRYPEMTVIGYDAAESALESNRERARVGGRAEREDSEATRTREPVANVGFEQTVLPEFDPGREFEVVFSYCTLCYVAETDRALRNLYEAVEDGGYLILGYVSHHARRHFQERFGDSTPGSSLGQFDPVERFELVLDGESVLSYRRIHDVLGTWPRSIWSVVEKPDMQWAWENVPLVWVPK</sequence>
<organism evidence="3 4">
    <name type="scientific">Natronococcus pandeyae</name>
    <dbReference type="NCBI Taxonomy" id="2055836"/>
    <lineage>
        <taxon>Archaea</taxon>
        <taxon>Methanobacteriati</taxon>
        <taxon>Methanobacteriota</taxon>
        <taxon>Stenosarchaea group</taxon>
        <taxon>Halobacteria</taxon>
        <taxon>Halobacteriales</taxon>
        <taxon>Natrialbaceae</taxon>
        <taxon>Natronococcus</taxon>
    </lineage>
</organism>
<dbReference type="GO" id="GO:0032259">
    <property type="term" value="P:methylation"/>
    <property type="evidence" value="ECO:0007669"/>
    <property type="project" value="UniProtKB-KW"/>
</dbReference>
<gene>
    <name evidence="3" type="ORF">CV102_17245</name>
</gene>
<name>A0A8J8Q536_9EURY</name>
<dbReference type="CDD" id="cd02440">
    <property type="entry name" value="AdoMet_MTases"/>
    <property type="match status" value="1"/>
</dbReference>
<dbReference type="PANTHER" id="PTHR43861">
    <property type="entry name" value="TRANS-ACONITATE 2-METHYLTRANSFERASE-RELATED"/>
    <property type="match status" value="1"/>
</dbReference>
<dbReference type="Proteomes" id="UP000766904">
    <property type="component" value="Unassembled WGS sequence"/>
</dbReference>
<dbReference type="AlphaFoldDB" id="A0A8J8Q536"/>
<keyword evidence="3" id="KW-0489">Methyltransferase</keyword>
<dbReference type="OrthoDB" id="147504at2157"/>
<dbReference type="RefSeq" id="WP_148859227.1">
    <property type="nucleotide sequence ID" value="NZ_PHNJ01000010.1"/>
</dbReference>
<evidence type="ECO:0000259" key="2">
    <source>
        <dbReference type="Pfam" id="PF08242"/>
    </source>
</evidence>
<dbReference type="SUPFAM" id="SSF53335">
    <property type="entry name" value="S-adenosyl-L-methionine-dependent methyltransferases"/>
    <property type="match status" value="1"/>
</dbReference>
<evidence type="ECO:0000313" key="3">
    <source>
        <dbReference type="EMBL" id="TYL37365.1"/>
    </source>
</evidence>
<evidence type="ECO:0000313" key="4">
    <source>
        <dbReference type="Proteomes" id="UP000766904"/>
    </source>
</evidence>
<dbReference type="InterPro" id="IPR029063">
    <property type="entry name" value="SAM-dependent_MTases_sf"/>
</dbReference>
<feature type="domain" description="Methyltransferase type 12" evidence="2">
    <location>
        <begin position="50"/>
        <end position="159"/>
    </location>
</feature>
<protein>
    <submittedName>
        <fullName evidence="3">Class I SAM-dependent methyltransferase</fullName>
    </submittedName>
</protein>
<accession>A0A8J8Q536</accession>
<evidence type="ECO:0000256" key="1">
    <source>
        <dbReference type="SAM" id="MobiDB-lite"/>
    </source>
</evidence>